<dbReference type="InterPro" id="IPR036047">
    <property type="entry name" value="F-box-like_dom_sf"/>
</dbReference>
<dbReference type="AlphaFoldDB" id="A0A1Z5RH97"/>
<dbReference type="ExpressionAtlas" id="A0A1Z5RH97">
    <property type="expression patterns" value="baseline and differential"/>
</dbReference>
<dbReference type="Proteomes" id="UP000000768">
    <property type="component" value="Chromosome 5"/>
</dbReference>
<dbReference type="InterPro" id="IPR053781">
    <property type="entry name" value="F-box_AtFBL13-like"/>
</dbReference>
<gene>
    <name evidence="2" type="ORF">SORBI_3005G077800</name>
</gene>
<dbReference type="PANTHER" id="PTHR34223">
    <property type="entry name" value="OS11G0201299 PROTEIN"/>
    <property type="match status" value="1"/>
</dbReference>
<name>A0A1Z5RH97_SORBI</name>
<evidence type="ECO:0000259" key="1">
    <source>
        <dbReference type="Pfam" id="PF00646"/>
    </source>
</evidence>
<organism evidence="2 3">
    <name type="scientific">Sorghum bicolor</name>
    <name type="common">Sorghum</name>
    <name type="synonym">Sorghum vulgare</name>
    <dbReference type="NCBI Taxonomy" id="4558"/>
    <lineage>
        <taxon>Eukaryota</taxon>
        <taxon>Viridiplantae</taxon>
        <taxon>Streptophyta</taxon>
        <taxon>Embryophyta</taxon>
        <taxon>Tracheophyta</taxon>
        <taxon>Spermatophyta</taxon>
        <taxon>Magnoliopsida</taxon>
        <taxon>Liliopsida</taxon>
        <taxon>Poales</taxon>
        <taxon>Poaceae</taxon>
        <taxon>PACMAD clade</taxon>
        <taxon>Panicoideae</taxon>
        <taxon>Andropogonodae</taxon>
        <taxon>Andropogoneae</taxon>
        <taxon>Sorghinae</taxon>
        <taxon>Sorghum</taxon>
    </lineage>
</organism>
<reference evidence="2 3" key="1">
    <citation type="journal article" date="2009" name="Nature">
        <title>The Sorghum bicolor genome and the diversification of grasses.</title>
        <authorList>
            <person name="Paterson A.H."/>
            <person name="Bowers J.E."/>
            <person name="Bruggmann R."/>
            <person name="Dubchak I."/>
            <person name="Grimwood J."/>
            <person name="Gundlach H."/>
            <person name="Haberer G."/>
            <person name="Hellsten U."/>
            <person name="Mitros T."/>
            <person name="Poliakov A."/>
            <person name="Schmutz J."/>
            <person name="Spannagl M."/>
            <person name="Tang H."/>
            <person name="Wang X."/>
            <person name="Wicker T."/>
            <person name="Bharti A.K."/>
            <person name="Chapman J."/>
            <person name="Feltus F.A."/>
            <person name="Gowik U."/>
            <person name="Grigoriev I.V."/>
            <person name="Lyons E."/>
            <person name="Maher C.A."/>
            <person name="Martis M."/>
            <person name="Narechania A."/>
            <person name="Otillar R.P."/>
            <person name="Penning B.W."/>
            <person name="Salamov A.A."/>
            <person name="Wang Y."/>
            <person name="Zhang L."/>
            <person name="Carpita N.C."/>
            <person name="Freeling M."/>
            <person name="Gingle A.R."/>
            <person name="Hash C.T."/>
            <person name="Keller B."/>
            <person name="Klein P."/>
            <person name="Kresovich S."/>
            <person name="McCann M.C."/>
            <person name="Ming R."/>
            <person name="Peterson D.G."/>
            <person name="Mehboob-ur-Rahman"/>
            <person name="Ware D."/>
            <person name="Westhoff P."/>
            <person name="Mayer K.F."/>
            <person name="Messing J."/>
            <person name="Rokhsar D.S."/>
        </authorList>
    </citation>
    <scope>NUCLEOTIDE SEQUENCE [LARGE SCALE GENOMIC DNA]</scope>
    <source>
        <strain evidence="3">cv. BTx623</strain>
    </source>
</reference>
<reference evidence="3" key="2">
    <citation type="journal article" date="2018" name="Plant J.">
        <title>The Sorghum bicolor reference genome: improved assembly, gene annotations, a transcriptome atlas, and signatures of genome organization.</title>
        <authorList>
            <person name="McCormick R.F."/>
            <person name="Truong S.K."/>
            <person name="Sreedasyam A."/>
            <person name="Jenkins J."/>
            <person name="Shu S."/>
            <person name="Sims D."/>
            <person name="Kennedy M."/>
            <person name="Amirebrahimi M."/>
            <person name="Weers B.D."/>
            <person name="McKinley B."/>
            <person name="Mattison A."/>
            <person name="Morishige D.T."/>
            <person name="Grimwood J."/>
            <person name="Schmutz J."/>
            <person name="Mullet J.E."/>
        </authorList>
    </citation>
    <scope>NUCLEOTIDE SEQUENCE [LARGE SCALE GENOMIC DNA]</scope>
    <source>
        <strain evidence="3">cv. BTx623</strain>
    </source>
</reference>
<accession>A0A1Z5RH97</accession>
<dbReference type="InterPro" id="IPR053197">
    <property type="entry name" value="F-box_SCFL_complex_component"/>
</dbReference>
<dbReference type="SUPFAM" id="SSF52047">
    <property type="entry name" value="RNI-like"/>
    <property type="match status" value="1"/>
</dbReference>
<dbReference type="SUPFAM" id="SSF81383">
    <property type="entry name" value="F-box domain"/>
    <property type="match status" value="1"/>
</dbReference>
<dbReference type="CDD" id="cd22160">
    <property type="entry name" value="F-box_AtFBL13-like"/>
    <property type="match status" value="1"/>
</dbReference>
<dbReference type="Pfam" id="PF00646">
    <property type="entry name" value="F-box"/>
    <property type="match status" value="1"/>
</dbReference>
<dbReference type="PANTHER" id="PTHR34223:SF107">
    <property type="entry name" value="F-BOX DOMAIN-CONTAINING PROTEIN"/>
    <property type="match status" value="1"/>
</dbReference>
<dbReference type="Gene3D" id="3.80.10.10">
    <property type="entry name" value="Ribonuclease Inhibitor"/>
    <property type="match status" value="1"/>
</dbReference>
<feature type="domain" description="F-box" evidence="1">
    <location>
        <begin position="22"/>
        <end position="57"/>
    </location>
</feature>
<protein>
    <recommendedName>
        <fullName evidence="1">F-box domain-containing protein</fullName>
    </recommendedName>
</protein>
<keyword evidence="3" id="KW-1185">Reference proteome</keyword>
<proteinExistence type="predicted"/>
<dbReference type="InterPro" id="IPR032675">
    <property type="entry name" value="LRR_dom_sf"/>
</dbReference>
<evidence type="ECO:0000313" key="2">
    <source>
        <dbReference type="EMBL" id="OQU83108.1"/>
    </source>
</evidence>
<dbReference type="Gene3D" id="1.20.1280.50">
    <property type="match status" value="1"/>
</dbReference>
<dbReference type="EMBL" id="CM000764">
    <property type="protein sequence ID" value="OQU83108.1"/>
    <property type="molecule type" value="Genomic_DNA"/>
</dbReference>
<sequence>MHPGESSKRSVPSALGSGGCIDALPDGVLGHILGFLPAPEAVQTCVLARRWRHLWRTATGLRIGCCSSEDEGRRVKEQREFVDHLLLLRGSLPLDICEFGFSELEDDDVPRVNLWFRHVVMSRARVLSLRLHLFFNKFLKLDDLPLVSQHLTKLDLSSVKLQNSFLSFASCPALEHLELVYCNLASADKIASKSLKHLSLTDCVLLDEPRIYISTPSLVSLHLDSFFGRTPIFDSMPSLVKAFVRITTHCWDGCSRPDYLDCACLLCDGSDSSQGSSIMLLKGLSKAQSLVLISVPEKIIFESDLRWCPMFSNLKTLLLDDYWCTPDDFSALACILEHSPFLAKLTLELFSEGPKYEVEMKGRCNLMERSAKISENLNIVEVKCQVVDQRVLKVLKFLCTFNIRILLRPGQSTLSSLNASQVLYPWAILWLIRNLTISQA</sequence>
<dbReference type="Gramene" id="OQU83108">
    <property type="protein sequence ID" value="OQU83108"/>
    <property type="gene ID" value="SORBI_3005G077800"/>
</dbReference>
<evidence type="ECO:0000313" key="3">
    <source>
        <dbReference type="Proteomes" id="UP000000768"/>
    </source>
</evidence>
<dbReference type="InterPro" id="IPR001810">
    <property type="entry name" value="F-box_dom"/>
</dbReference>
<dbReference type="InParanoid" id="A0A1Z5RH97"/>